<gene>
    <name evidence="1" type="ORF">SLEP1_g51224</name>
</gene>
<organism evidence="1 2">
    <name type="scientific">Rubroshorea leprosula</name>
    <dbReference type="NCBI Taxonomy" id="152421"/>
    <lineage>
        <taxon>Eukaryota</taxon>
        <taxon>Viridiplantae</taxon>
        <taxon>Streptophyta</taxon>
        <taxon>Embryophyta</taxon>
        <taxon>Tracheophyta</taxon>
        <taxon>Spermatophyta</taxon>
        <taxon>Magnoliopsida</taxon>
        <taxon>eudicotyledons</taxon>
        <taxon>Gunneridae</taxon>
        <taxon>Pentapetalae</taxon>
        <taxon>rosids</taxon>
        <taxon>malvids</taxon>
        <taxon>Malvales</taxon>
        <taxon>Dipterocarpaceae</taxon>
        <taxon>Rubroshorea</taxon>
    </lineage>
</organism>
<keyword evidence="2" id="KW-1185">Reference proteome</keyword>
<reference evidence="1 2" key="1">
    <citation type="journal article" date="2021" name="Commun. Biol.">
        <title>The genome of Shorea leprosula (Dipterocarpaceae) highlights the ecological relevance of drought in aseasonal tropical rainforests.</title>
        <authorList>
            <person name="Ng K.K.S."/>
            <person name="Kobayashi M.J."/>
            <person name="Fawcett J.A."/>
            <person name="Hatakeyama M."/>
            <person name="Paape T."/>
            <person name="Ng C.H."/>
            <person name="Ang C.C."/>
            <person name="Tnah L.H."/>
            <person name="Lee C.T."/>
            <person name="Nishiyama T."/>
            <person name="Sese J."/>
            <person name="O'Brien M.J."/>
            <person name="Copetti D."/>
            <person name="Mohd Noor M.I."/>
            <person name="Ong R.C."/>
            <person name="Putra M."/>
            <person name="Sireger I.Z."/>
            <person name="Indrioko S."/>
            <person name="Kosugi Y."/>
            <person name="Izuno A."/>
            <person name="Isagi Y."/>
            <person name="Lee S.L."/>
            <person name="Shimizu K.K."/>
        </authorList>
    </citation>
    <scope>NUCLEOTIDE SEQUENCE [LARGE SCALE GENOMIC DNA]</scope>
    <source>
        <strain evidence="1">214</strain>
    </source>
</reference>
<evidence type="ECO:0000313" key="1">
    <source>
        <dbReference type="EMBL" id="GKV43994.1"/>
    </source>
</evidence>
<comment type="caution">
    <text evidence="1">The sequence shown here is derived from an EMBL/GenBank/DDBJ whole genome shotgun (WGS) entry which is preliminary data.</text>
</comment>
<sequence>MLFTSPIHFLAFWPPISAQIAMGRSKFHVELSICIHFVSEIL</sequence>
<dbReference type="AlphaFoldDB" id="A0AAV5M3Z8"/>
<accession>A0AAV5M3Z8</accession>
<name>A0AAV5M3Z8_9ROSI</name>
<proteinExistence type="predicted"/>
<dbReference type="EMBL" id="BPVZ01000175">
    <property type="protein sequence ID" value="GKV43994.1"/>
    <property type="molecule type" value="Genomic_DNA"/>
</dbReference>
<protein>
    <submittedName>
        <fullName evidence="1">Uncharacterized protein</fullName>
    </submittedName>
</protein>
<dbReference type="Proteomes" id="UP001054252">
    <property type="component" value="Unassembled WGS sequence"/>
</dbReference>
<evidence type="ECO:0000313" key="2">
    <source>
        <dbReference type="Proteomes" id="UP001054252"/>
    </source>
</evidence>